<dbReference type="Proteomes" id="UP001634394">
    <property type="component" value="Unassembled WGS sequence"/>
</dbReference>
<feature type="compositionally biased region" description="Low complexity" evidence="1">
    <location>
        <begin position="558"/>
        <end position="578"/>
    </location>
</feature>
<feature type="compositionally biased region" description="Basic and acidic residues" evidence="1">
    <location>
        <begin position="100"/>
        <end position="130"/>
    </location>
</feature>
<feature type="transmembrane region" description="Helical" evidence="2">
    <location>
        <begin position="18"/>
        <end position="46"/>
    </location>
</feature>
<feature type="region of interest" description="Disordered" evidence="1">
    <location>
        <begin position="758"/>
        <end position="777"/>
    </location>
</feature>
<accession>A0ABD3W5K8</accession>
<dbReference type="InterPro" id="IPR037658">
    <property type="entry name" value="CBARP"/>
</dbReference>
<feature type="region of interest" description="Disordered" evidence="1">
    <location>
        <begin position="521"/>
        <end position="579"/>
    </location>
</feature>
<feature type="region of interest" description="Disordered" evidence="1">
    <location>
        <begin position="439"/>
        <end position="496"/>
    </location>
</feature>
<evidence type="ECO:0000256" key="2">
    <source>
        <dbReference type="SAM" id="Phobius"/>
    </source>
</evidence>
<feature type="compositionally biased region" description="Polar residues" evidence="1">
    <location>
        <begin position="480"/>
        <end position="496"/>
    </location>
</feature>
<dbReference type="AlphaFoldDB" id="A0ABD3W5K8"/>
<reference evidence="3 4" key="1">
    <citation type="submission" date="2024-11" db="EMBL/GenBank/DDBJ databases">
        <title>Chromosome-level genome assembly of the freshwater bivalve Anodonta woodiana.</title>
        <authorList>
            <person name="Chen X."/>
        </authorList>
    </citation>
    <scope>NUCLEOTIDE SEQUENCE [LARGE SCALE GENOMIC DNA]</scope>
    <source>
        <strain evidence="3">MN2024</strain>
        <tissue evidence="3">Gills</tissue>
    </source>
</reference>
<sequence>MAILYSFDRGSSNIVSPYITLVILIAGVVGGLVIVIAVILFCKYCVKKKDRIRREQSNDRERYSDRHIKPFQRYETINSDIFSEFSTGSLEGIPISPGRRRLDSRSHEKTPDSEKPTEKTTLRIDFDKSSYQEVDENVEVKDVENGEEEEEEDRADEERAKSKDVETDRRRVSFDLDNLPPATSNYLRKGRRYTDGDFHYLKKSRISKSVPRQYSLCAPLLSTDYEDGEAIELQTFSTINETLDVQEESEAAPLVSGEVISGSLFPGNNPVLTEVSVEVHQRESNRIYPKQTNVQTDVFDSLFIKAKVSHSALPRRTCRAMSYSLDIVSPTEGSYHRNRKVKSYENLSDYDYDVLKITEFSKRPLYNMDYDFISDTESSLVSKVRYNDTGSLEVLNDDNLHPWDDLELEVMPYENDDTETLNGAQKYREIWNLRTTLEEEEECSDTIRMEDTTSPDELSPDQEQGNGFNGPFESGADTAPSHNSRYGRQADSASDTTKLVSAHLLHPNYEHRRENYRNVLSNRLNPRPPTASADNSFDSIETVDTDGEVSDTSRYEVTTTSFESTTDNTDSTNDSQTSKLRQMKADSGYKSLETQQPPLVANGEKKSWSMDDEIMVEPYPEEKALEDGFHREDVLIRKGKFERRNGRTASKRRREYSRERQMVRIYDSIYEPDTDSRSDQPSGDSFEDSNAPSKFAVFSRLFKSRDRGPREKTLARDYSIDRKSNQIFQEFIRYDPEYEQTRRSSVASTRISPKIRRNGLHRKYTDSETSENTRRDHLCLEMRSTSLGSDSSASVARHISPRDSIEEEENEEDESTVEKREPTWAEVTTIKPEVAAPRLSVHEIPIIRLPEEETSEA</sequence>
<feature type="region of interest" description="Disordered" evidence="1">
    <location>
        <begin position="92"/>
        <end position="168"/>
    </location>
</feature>
<proteinExistence type="predicted"/>
<feature type="compositionally biased region" description="Polar residues" evidence="1">
    <location>
        <begin position="784"/>
        <end position="794"/>
    </location>
</feature>
<dbReference type="PANTHER" id="PTHR28597">
    <property type="entry name" value="VOLTAGE-DEPENDENT CALCIUM CHANNEL BETA SUBUNIT-ASSOCIATED REGULATORY PROTEIN"/>
    <property type="match status" value="1"/>
</dbReference>
<feature type="compositionally biased region" description="Acidic residues" evidence="1">
    <location>
        <begin position="805"/>
        <end position="815"/>
    </location>
</feature>
<feature type="compositionally biased region" description="Acidic residues" evidence="1">
    <location>
        <begin position="145"/>
        <end position="155"/>
    </location>
</feature>
<evidence type="ECO:0000313" key="3">
    <source>
        <dbReference type="EMBL" id="KAL3868003.1"/>
    </source>
</evidence>
<keyword evidence="2" id="KW-0812">Transmembrane</keyword>
<keyword evidence="4" id="KW-1185">Reference proteome</keyword>
<feature type="compositionally biased region" description="Basic and acidic residues" evidence="1">
    <location>
        <begin position="763"/>
        <end position="777"/>
    </location>
</feature>
<feature type="compositionally biased region" description="Basic and acidic residues" evidence="1">
    <location>
        <begin position="156"/>
        <end position="168"/>
    </location>
</feature>
<feature type="region of interest" description="Disordered" evidence="1">
    <location>
        <begin position="784"/>
        <end position="857"/>
    </location>
</feature>
<gene>
    <name evidence="3" type="ORF">ACJMK2_040843</name>
</gene>
<dbReference type="PANTHER" id="PTHR28597:SF1">
    <property type="entry name" value="VOLTAGE-DEPENDENT CALCIUM CHANNEL BETA SUBUNIT-ASSOCIATED REGULATORY PROTEIN"/>
    <property type="match status" value="1"/>
</dbReference>
<feature type="compositionally biased region" description="Polar residues" evidence="1">
    <location>
        <begin position="679"/>
        <end position="691"/>
    </location>
</feature>
<feature type="region of interest" description="Disordered" evidence="1">
    <location>
        <begin position="666"/>
        <end position="691"/>
    </location>
</feature>
<keyword evidence="2" id="KW-1133">Transmembrane helix</keyword>
<organism evidence="3 4">
    <name type="scientific">Sinanodonta woodiana</name>
    <name type="common">Chinese pond mussel</name>
    <name type="synonym">Anodonta woodiana</name>
    <dbReference type="NCBI Taxonomy" id="1069815"/>
    <lineage>
        <taxon>Eukaryota</taxon>
        <taxon>Metazoa</taxon>
        <taxon>Spiralia</taxon>
        <taxon>Lophotrochozoa</taxon>
        <taxon>Mollusca</taxon>
        <taxon>Bivalvia</taxon>
        <taxon>Autobranchia</taxon>
        <taxon>Heteroconchia</taxon>
        <taxon>Palaeoheterodonta</taxon>
        <taxon>Unionida</taxon>
        <taxon>Unionoidea</taxon>
        <taxon>Unionidae</taxon>
        <taxon>Unioninae</taxon>
        <taxon>Sinanodonta</taxon>
    </lineage>
</organism>
<keyword evidence="2" id="KW-0472">Membrane</keyword>
<name>A0ABD3W5K8_SINWO</name>
<comment type="caution">
    <text evidence="3">The sequence shown here is derived from an EMBL/GenBank/DDBJ whole genome shotgun (WGS) entry which is preliminary data.</text>
</comment>
<evidence type="ECO:0000256" key="1">
    <source>
        <dbReference type="SAM" id="MobiDB-lite"/>
    </source>
</evidence>
<protein>
    <submittedName>
        <fullName evidence="3">Uncharacterized protein</fullName>
    </submittedName>
</protein>
<dbReference type="EMBL" id="JBJQND010000008">
    <property type="protein sequence ID" value="KAL3868003.1"/>
    <property type="molecule type" value="Genomic_DNA"/>
</dbReference>
<evidence type="ECO:0000313" key="4">
    <source>
        <dbReference type="Proteomes" id="UP001634394"/>
    </source>
</evidence>